<dbReference type="OrthoDB" id="16520at2759"/>
<dbReference type="GO" id="GO:0005774">
    <property type="term" value="C:vacuolar membrane"/>
    <property type="evidence" value="ECO:0007669"/>
    <property type="project" value="UniProtKB-SubCell"/>
</dbReference>
<dbReference type="InterPro" id="IPR001375">
    <property type="entry name" value="Peptidase_S9_cat"/>
</dbReference>
<keyword evidence="16" id="KW-1185">Reference proteome</keyword>
<proteinExistence type="inferred from homology"/>
<evidence type="ECO:0000256" key="7">
    <source>
        <dbReference type="ARBA" id="ARBA00022801"/>
    </source>
</evidence>
<accession>A0A194S3G9</accession>
<keyword evidence="12" id="KW-0325">Glycoprotein</keyword>
<dbReference type="Proteomes" id="UP000053890">
    <property type="component" value="Unassembled WGS sequence"/>
</dbReference>
<dbReference type="OMA" id="MRTPQEN"/>
<dbReference type="InterPro" id="IPR002471">
    <property type="entry name" value="Pept_S9_AS"/>
</dbReference>
<keyword evidence="3" id="KW-0031">Aminopeptidase</keyword>
<evidence type="ECO:0000256" key="10">
    <source>
        <dbReference type="ARBA" id="ARBA00022989"/>
    </source>
</evidence>
<dbReference type="Gene3D" id="3.40.50.1820">
    <property type="entry name" value="alpha/beta hydrolase"/>
    <property type="match status" value="1"/>
</dbReference>
<evidence type="ECO:0000256" key="9">
    <source>
        <dbReference type="ARBA" id="ARBA00022968"/>
    </source>
</evidence>
<dbReference type="FunFam" id="3.40.50.1820:FF:000003">
    <property type="entry name" value="Dipeptidyl peptidase 4"/>
    <property type="match status" value="1"/>
</dbReference>
<dbReference type="InterPro" id="IPR029058">
    <property type="entry name" value="AB_hydrolase_fold"/>
</dbReference>
<dbReference type="PANTHER" id="PTHR11731:SF200">
    <property type="entry name" value="DIPEPTIDYL PEPTIDASE 10, ISOFORM B"/>
    <property type="match status" value="1"/>
</dbReference>
<dbReference type="InterPro" id="IPR002469">
    <property type="entry name" value="Peptidase_S9B_N"/>
</dbReference>
<dbReference type="Gene3D" id="2.140.10.30">
    <property type="entry name" value="Dipeptidylpeptidase IV, N-terminal domain"/>
    <property type="match status" value="1"/>
</dbReference>
<evidence type="ECO:0000256" key="12">
    <source>
        <dbReference type="ARBA" id="ARBA00023180"/>
    </source>
</evidence>
<keyword evidence="10" id="KW-1133">Transmembrane helix</keyword>
<name>A0A194S3G9_RHOGW</name>
<keyword evidence="9" id="KW-0735">Signal-anchor</keyword>
<dbReference type="InterPro" id="IPR050278">
    <property type="entry name" value="Serine_Prot_S9B/DPPIV"/>
</dbReference>
<evidence type="ECO:0000256" key="5">
    <source>
        <dbReference type="ARBA" id="ARBA00022670"/>
    </source>
</evidence>
<feature type="domain" description="Peptidase S9 prolyl oligopeptidase catalytic" evidence="13">
    <location>
        <begin position="530"/>
        <end position="732"/>
    </location>
</feature>
<comment type="similarity">
    <text evidence="2">Belongs to the peptidase S9B family.</text>
</comment>
<keyword evidence="11" id="KW-0472">Membrane</keyword>
<organism evidence="15 16">
    <name type="scientific">Rhodotorula graminis (strain WP1)</name>
    <dbReference type="NCBI Taxonomy" id="578459"/>
    <lineage>
        <taxon>Eukaryota</taxon>
        <taxon>Fungi</taxon>
        <taxon>Dikarya</taxon>
        <taxon>Basidiomycota</taxon>
        <taxon>Pucciniomycotina</taxon>
        <taxon>Microbotryomycetes</taxon>
        <taxon>Sporidiobolales</taxon>
        <taxon>Sporidiobolaceae</taxon>
        <taxon>Rhodotorula</taxon>
    </lineage>
</organism>
<dbReference type="GO" id="GO:0004252">
    <property type="term" value="F:serine-type endopeptidase activity"/>
    <property type="evidence" value="ECO:0007669"/>
    <property type="project" value="InterPro"/>
</dbReference>
<dbReference type="GeneID" id="28973769"/>
<keyword evidence="5" id="KW-0645">Protease</keyword>
<evidence type="ECO:0000313" key="16">
    <source>
        <dbReference type="Proteomes" id="UP000053890"/>
    </source>
</evidence>
<dbReference type="GO" id="GO:0008239">
    <property type="term" value="F:dipeptidyl-peptidase activity"/>
    <property type="evidence" value="ECO:0007669"/>
    <property type="project" value="TreeGrafter"/>
</dbReference>
<keyword evidence="7" id="KW-0378">Hydrolase</keyword>
<evidence type="ECO:0000256" key="3">
    <source>
        <dbReference type="ARBA" id="ARBA00022438"/>
    </source>
</evidence>
<evidence type="ECO:0000256" key="11">
    <source>
        <dbReference type="ARBA" id="ARBA00023136"/>
    </source>
</evidence>
<evidence type="ECO:0000259" key="14">
    <source>
        <dbReference type="Pfam" id="PF00930"/>
    </source>
</evidence>
<dbReference type="Pfam" id="PF00930">
    <property type="entry name" value="DPPIV_N"/>
    <property type="match status" value="1"/>
</dbReference>
<sequence length="761" mass="84667">MHYVLFDAEWTKVWRHSTLANFYLYPLNSSSSSTSPRTIPLLPPSSPPHTSLATFSPTSHHVAYVDGHDLFVLPAGEWEDGRASGAEAMRDAALRVTEDGGETVFNGAPDWVYEEEIFSSDSALWWSPASEHLAFLSFDETDVPEYEYPVYNVDPVKAGGEPYPPKVTMRYPKPGYPNPRVSLRVFSLSTYLASTSSPSASSSRAARIRAATHTLVLERPLPESNFLVTQVAWVGRDELLVKMTDRTARFERVGLFDLSDEGLRGAAARGKEGTVVGKVVRETDWEEVDGGWAEPDQSVVGVDSPLAARAPTPPTYPPGYLDVLPNPLGFRHLAYFSPASSPNPVWLTNGTWEIDGGIERVDVQRGLVYFVAANPSVARQVWAVSLPRTRDALDALRGDVGKSEDKDELAHYAVNVSPGGGVYQLNYEGPGVPWQKLFKADDPGFVLTLANNSALAARDALYAHAQVVHSRISLPRTYDALGAGTGDVELDAMELRPPLMDLSGKTRYPVLFQVYGGPNSQTVTTRFQRDWHHYLAVSLGYVVVRVDPRGTGFRGRKFRTTVRKRLGEVEAQDVVAAATEWAKRPYIDEKRVGIWGWSYGGFLTSKVIEANSSVFQLGMAVAPVTDWRFYDSVYTERYMALPTEDDNLAGYVNSSVVNMEGFSHADFALAHGSGDDNVHFQNTANLLDRFTLAHIRRFRFRMFTDSDHSIRTRGAYWELMAFLEAFLRERFGEGGRTKSRWKLKVENLPFDPALKGERERA</sequence>
<dbReference type="SUPFAM" id="SSF53474">
    <property type="entry name" value="alpha/beta-Hydrolases"/>
    <property type="match status" value="1"/>
</dbReference>
<dbReference type="GO" id="GO:0006508">
    <property type="term" value="P:proteolysis"/>
    <property type="evidence" value="ECO:0007669"/>
    <property type="project" value="UniProtKB-KW"/>
</dbReference>
<evidence type="ECO:0000256" key="4">
    <source>
        <dbReference type="ARBA" id="ARBA00022554"/>
    </source>
</evidence>
<dbReference type="STRING" id="578459.A0A194S3G9"/>
<evidence type="ECO:0000256" key="6">
    <source>
        <dbReference type="ARBA" id="ARBA00022692"/>
    </source>
</evidence>
<keyword evidence="4" id="KW-0926">Vacuole</keyword>
<dbReference type="AlphaFoldDB" id="A0A194S3G9"/>
<evidence type="ECO:0000256" key="1">
    <source>
        <dbReference type="ARBA" id="ARBA00004576"/>
    </source>
</evidence>
<dbReference type="GO" id="GO:0004177">
    <property type="term" value="F:aminopeptidase activity"/>
    <property type="evidence" value="ECO:0007669"/>
    <property type="project" value="UniProtKB-KW"/>
</dbReference>
<dbReference type="EMBL" id="KQ474078">
    <property type="protein sequence ID" value="KPV75137.1"/>
    <property type="molecule type" value="Genomic_DNA"/>
</dbReference>
<dbReference type="SUPFAM" id="SSF82171">
    <property type="entry name" value="DPP6 N-terminal domain-like"/>
    <property type="match status" value="1"/>
</dbReference>
<gene>
    <name evidence="15" type="ORF">RHOBADRAFT_35981</name>
</gene>
<protein>
    <recommendedName>
        <fullName evidence="17">Dipeptidyl aminopeptidase</fullName>
    </recommendedName>
</protein>
<dbReference type="RefSeq" id="XP_018271186.1">
    <property type="nucleotide sequence ID" value="XM_018413320.1"/>
</dbReference>
<reference evidence="15 16" key="1">
    <citation type="journal article" date="2015" name="Front. Microbiol.">
        <title>Genome sequence of the plant growth promoting endophytic yeast Rhodotorula graminis WP1.</title>
        <authorList>
            <person name="Firrincieli A."/>
            <person name="Otillar R."/>
            <person name="Salamov A."/>
            <person name="Schmutz J."/>
            <person name="Khan Z."/>
            <person name="Redman R.S."/>
            <person name="Fleck N.D."/>
            <person name="Lindquist E."/>
            <person name="Grigoriev I.V."/>
            <person name="Doty S.L."/>
        </authorList>
    </citation>
    <scope>NUCLEOTIDE SEQUENCE [LARGE SCALE GENOMIC DNA]</scope>
    <source>
        <strain evidence="15 16">WP1</strain>
    </source>
</reference>
<feature type="domain" description="Dipeptidylpeptidase IV N-terminal" evidence="14">
    <location>
        <begin position="1"/>
        <end position="434"/>
    </location>
</feature>
<dbReference type="Pfam" id="PF00326">
    <property type="entry name" value="Peptidase_S9"/>
    <property type="match status" value="1"/>
</dbReference>
<dbReference type="PANTHER" id="PTHR11731">
    <property type="entry name" value="PROTEASE FAMILY S9B,C DIPEPTIDYL-PEPTIDASE IV-RELATED"/>
    <property type="match status" value="1"/>
</dbReference>
<evidence type="ECO:0000259" key="13">
    <source>
        <dbReference type="Pfam" id="PF00326"/>
    </source>
</evidence>
<evidence type="ECO:0000256" key="2">
    <source>
        <dbReference type="ARBA" id="ARBA00006150"/>
    </source>
</evidence>
<keyword evidence="8" id="KW-0720">Serine protease</keyword>
<evidence type="ECO:0008006" key="17">
    <source>
        <dbReference type="Google" id="ProtNLM"/>
    </source>
</evidence>
<evidence type="ECO:0000256" key="8">
    <source>
        <dbReference type="ARBA" id="ARBA00022825"/>
    </source>
</evidence>
<comment type="subcellular location">
    <subcellularLocation>
        <location evidence="1">Vacuole membrane</location>
        <topology evidence="1">Single-pass type II membrane protein</topology>
    </subcellularLocation>
</comment>
<keyword evidence="6" id="KW-0812">Transmembrane</keyword>
<evidence type="ECO:0000313" key="15">
    <source>
        <dbReference type="EMBL" id="KPV75137.1"/>
    </source>
</evidence>
<dbReference type="PROSITE" id="PS00708">
    <property type="entry name" value="PRO_ENDOPEP_SER"/>
    <property type="match status" value="1"/>
</dbReference>
<dbReference type="GO" id="GO:0005886">
    <property type="term" value="C:plasma membrane"/>
    <property type="evidence" value="ECO:0007669"/>
    <property type="project" value="TreeGrafter"/>
</dbReference>